<evidence type="ECO:0000256" key="9">
    <source>
        <dbReference type="SAM" id="MobiDB-lite"/>
    </source>
</evidence>
<keyword evidence="2" id="KW-0444">Lipid biosynthesis</keyword>
<evidence type="ECO:0000256" key="8">
    <source>
        <dbReference type="ARBA" id="ARBA00023264"/>
    </source>
</evidence>
<evidence type="ECO:0000256" key="7">
    <source>
        <dbReference type="ARBA" id="ARBA00023209"/>
    </source>
</evidence>
<evidence type="ECO:0000259" key="11">
    <source>
        <dbReference type="Pfam" id="PF01728"/>
    </source>
</evidence>
<dbReference type="AlphaFoldDB" id="A0A834ZFF7"/>
<dbReference type="UniPathway" id="UPA00753"/>
<dbReference type="Pfam" id="PF01728">
    <property type="entry name" value="FtsJ"/>
    <property type="match status" value="1"/>
</dbReference>
<protein>
    <recommendedName>
        <fullName evidence="11">Ribosomal RNA methyltransferase FtsJ domain-containing protein</fullName>
    </recommendedName>
</protein>
<evidence type="ECO:0000256" key="6">
    <source>
        <dbReference type="ARBA" id="ARBA00023136"/>
    </source>
</evidence>
<feature type="transmembrane region" description="Helical" evidence="10">
    <location>
        <begin position="251"/>
        <end position="270"/>
    </location>
</feature>
<keyword evidence="4 10" id="KW-1133">Transmembrane helix</keyword>
<evidence type="ECO:0000313" key="12">
    <source>
        <dbReference type="EMBL" id="KAF8402936.1"/>
    </source>
</evidence>
<accession>A0A834ZFF7</accession>
<evidence type="ECO:0000256" key="2">
    <source>
        <dbReference type="ARBA" id="ARBA00022516"/>
    </source>
</evidence>
<dbReference type="GO" id="GO:0032259">
    <property type="term" value="P:methylation"/>
    <property type="evidence" value="ECO:0007669"/>
    <property type="project" value="InterPro"/>
</dbReference>
<keyword evidence="7" id="KW-0594">Phospholipid biosynthesis</keyword>
<gene>
    <name evidence="12" type="ORF">HHK36_011029</name>
</gene>
<feature type="transmembrane region" description="Helical" evidence="10">
    <location>
        <begin position="226"/>
        <end position="245"/>
    </location>
</feature>
<evidence type="ECO:0000313" key="13">
    <source>
        <dbReference type="Proteomes" id="UP000655225"/>
    </source>
</evidence>
<feature type="compositionally biased region" description="Basic and acidic residues" evidence="9">
    <location>
        <begin position="100"/>
        <end position="110"/>
    </location>
</feature>
<evidence type="ECO:0000256" key="3">
    <source>
        <dbReference type="ARBA" id="ARBA00022692"/>
    </source>
</evidence>
<feature type="transmembrane region" description="Helical" evidence="10">
    <location>
        <begin position="317"/>
        <end position="338"/>
    </location>
</feature>
<feature type="transmembrane region" description="Helical" evidence="10">
    <location>
        <begin position="167"/>
        <end position="190"/>
    </location>
</feature>
<feature type="transmembrane region" description="Helical" evidence="10">
    <location>
        <begin position="291"/>
        <end position="311"/>
    </location>
</feature>
<dbReference type="GO" id="GO:0006656">
    <property type="term" value="P:phosphatidylcholine biosynthetic process"/>
    <property type="evidence" value="ECO:0007669"/>
    <property type="project" value="UniProtKB-UniPathway"/>
</dbReference>
<dbReference type="GO" id="GO:0012505">
    <property type="term" value="C:endomembrane system"/>
    <property type="evidence" value="ECO:0007669"/>
    <property type="project" value="UniProtKB-SubCell"/>
</dbReference>
<dbReference type="GO" id="GO:0008168">
    <property type="term" value="F:methyltransferase activity"/>
    <property type="evidence" value="ECO:0007669"/>
    <property type="project" value="InterPro"/>
</dbReference>
<dbReference type="PANTHER" id="PTHR12714:SF11">
    <property type="entry name" value="PROTEIN C-TERMINAL S-ISOPRENYLCYSTEINE CARBOXYL O-METHYLTRANSFERASE"/>
    <property type="match status" value="1"/>
</dbReference>
<reference evidence="12 13" key="1">
    <citation type="submission" date="2020-04" db="EMBL/GenBank/DDBJ databases">
        <title>Plant Genome Project.</title>
        <authorList>
            <person name="Zhang R.-G."/>
        </authorList>
    </citation>
    <scope>NUCLEOTIDE SEQUENCE [LARGE SCALE GENOMIC DNA]</scope>
    <source>
        <strain evidence="12">YNK0</strain>
        <tissue evidence="12">Leaf</tissue>
    </source>
</reference>
<dbReference type="Gene3D" id="1.20.120.1630">
    <property type="match status" value="1"/>
</dbReference>
<dbReference type="Pfam" id="PF04191">
    <property type="entry name" value="PEMT"/>
    <property type="match status" value="1"/>
</dbReference>
<dbReference type="InterPro" id="IPR007318">
    <property type="entry name" value="Phopholipid_MeTrfase"/>
</dbReference>
<name>A0A834ZFF7_TETSI</name>
<feature type="region of interest" description="Disordered" evidence="9">
    <location>
        <begin position="100"/>
        <end position="122"/>
    </location>
</feature>
<feature type="transmembrane region" description="Helical" evidence="10">
    <location>
        <begin position="381"/>
        <end position="405"/>
    </location>
</feature>
<keyword evidence="5" id="KW-0443">Lipid metabolism</keyword>
<dbReference type="Gene3D" id="3.40.50.150">
    <property type="entry name" value="Vaccinia Virus protein VP39"/>
    <property type="match status" value="1"/>
</dbReference>
<evidence type="ECO:0000256" key="10">
    <source>
        <dbReference type="SAM" id="Phobius"/>
    </source>
</evidence>
<dbReference type="PANTHER" id="PTHR12714">
    <property type="entry name" value="PROTEIN-S ISOPRENYLCYSTEINE O-METHYLTRANSFERASE"/>
    <property type="match status" value="1"/>
</dbReference>
<keyword evidence="13" id="KW-1185">Reference proteome</keyword>
<dbReference type="OrthoDB" id="422086at2759"/>
<dbReference type="Proteomes" id="UP000655225">
    <property type="component" value="Unassembled WGS sequence"/>
</dbReference>
<proteinExistence type="predicted"/>
<keyword evidence="8" id="KW-1208">Phospholipid metabolism</keyword>
<dbReference type="EMBL" id="JABCRI010000007">
    <property type="protein sequence ID" value="KAF8402936.1"/>
    <property type="molecule type" value="Genomic_DNA"/>
</dbReference>
<comment type="caution">
    <text evidence="12">The sequence shown here is derived from an EMBL/GenBank/DDBJ whole genome shotgun (WGS) entry which is preliminary data.</text>
</comment>
<evidence type="ECO:0000256" key="4">
    <source>
        <dbReference type="ARBA" id="ARBA00022989"/>
    </source>
</evidence>
<sequence length="440" mass="50739">MKGDALGEDRSSSILQLAGKWKSPEVETLERCDDEGLLLMTQQKPRWSCWFELCRRWNSGGRDMCPLVSGITTKDAALSIELGMQALDLAVGGDVLAHPDDDVHGKEQSDRSSSGADKNGILRPGGNLVIKLLESEDVREFGQTCKPLFRKASWLRPKATRSSSREIYLICQAAKWIVNLLLSPFFWMYFSWTWLFWPWFLATALAIYSLYCFHKHSHGEASIFEQLVIVTSTFTWLTLVPPAHFNGYLEGWPFVFFFVYHYFFFFNVSVRKRLYGDYYPRPHDPKWDVSLPNWYRILFCAGVMAGHWLAALEGPELHLIPGGWSNVGIWVLIMVTLFTQYNSTLYLANYSEKVVVPTAVVQFGPYRWVRHPIYSSTMLLFATYCIALRAPLSLLFVIAVCLMYYDQKAKLEEGLMAETFGERYMEYMSKVKYKFIPLVY</sequence>
<feature type="domain" description="Ribosomal RNA methyltransferase FtsJ" evidence="11">
    <location>
        <begin position="63"/>
        <end position="172"/>
    </location>
</feature>
<keyword evidence="3 10" id="KW-0812">Transmembrane</keyword>
<comment type="subcellular location">
    <subcellularLocation>
        <location evidence="1">Endomembrane system</location>
        <topology evidence="1">Multi-pass membrane protein</topology>
    </subcellularLocation>
</comment>
<dbReference type="InterPro" id="IPR002877">
    <property type="entry name" value="RNA_MeTrfase_FtsJ_dom"/>
</dbReference>
<organism evidence="12 13">
    <name type="scientific">Tetracentron sinense</name>
    <name type="common">Spur-leaf</name>
    <dbReference type="NCBI Taxonomy" id="13715"/>
    <lineage>
        <taxon>Eukaryota</taxon>
        <taxon>Viridiplantae</taxon>
        <taxon>Streptophyta</taxon>
        <taxon>Embryophyta</taxon>
        <taxon>Tracheophyta</taxon>
        <taxon>Spermatophyta</taxon>
        <taxon>Magnoliopsida</taxon>
        <taxon>Trochodendrales</taxon>
        <taxon>Trochodendraceae</taxon>
        <taxon>Tetracentron</taxon>
    </lineage>
</organism>
<keyword evidence="6 10" id="KW-0472">Membrane</keyword>
<dbReference type="InterPro" id="IPR029063">
    <property type="entry name" value="SAM-dependent_MTases_sf"/>
</dbReference>
<evidence type="ECO:0000256" key="5">
    <source>
        <dbReference type="ARBA" id="ARBA00023098"/>
    </source>
</evidence>
<evidence type="ECO:0000256" key="1">
    <source>
        <dbReference type="ARBA" id="ARBA00004127"/>
    </source>
</evidence>
<feature type="transmembrane region" description="Helical" evidence="10">
    <location>
        <begin position="196"/>
        <end position="214"/>
    </location>
</feature>